<dbReference type="AlphaFoldDB" id="A0A9N8HD41"/>
<reference evidence="1" key="1">
    <citation type="submission" date="2020-06" db="EMBL/GenBank/DDBJ databases">
        <authorList>
            <consortium name="Plant Systems Biology data submission"/>
        </authorList>
    </citation>
    <scope>NUCLEOTIDE SEQUENCE</scope>
    <source>
        <strain evidence="1">D6</strain>
    </source>
</reference>
<keyword evidence="2" id="KW-1185">Reference proteome</keyword>
<evidence type="ECO:0000313" key="1">
    <source>
        <dbReference type="EMBL" id="CAB9507970.1"/>
    </source>
</evidence>
<sequence length="124" mass="14902">MCAEDLGDKILFDENKRARVPVSAYKQNNPNAVDHYGQPKPNPNVFNIYQWKYLAIYDYETKFNTSSPLFKFKKLGKKPNWKVLDKYQRRCFQDVDKHYYEVMERQQFNITATTKRTYPDVKMT</sequence>
<organism evidence="1 2">
    <name type="scientific">Seminavis robusta</name>
    <dbReference type="NCBI Taxonomy" id="568900"/>
    <lineage>
        <taxon>Eukaryota</taxon>
        <taxon>Sar</taxon>
        <taxon>Stramenopiles</taxon>
        <taxon>Ochrophyta</taxon>
        <taxon>Bacillariophyta</taxon>
        <taxon>Bacillariophyceae</taxon>
        <taxon>Bacillariophycidae</taxon>
        <taxon>Naviculales</taxon>
        <taxon>Naviculaceae</taxon>
        <taxon>Seminavis</taxon>
    </lineage>
</organism>
<comment type="caution">
    <text evidence="1">The sequence shown here is derived from an EMBL/GenBank/DDBJ whole genome shotgun (WGS) entry which is preliminary data.</text>
</comment>
<accession>A0A9N8HD41</accession>
<protein>
    <submittedName>
        <fullName evidence="1">Uncharacterized protein</fullName>
    </submittedName>
</protein>
<dbReference type="EMBL" id="CAICTM010000326">
    <property type="protein sequence ID" value="CAB9507970.1"/>
    <property type="molecule type" value="Genomic_DNA"/>
</dbReference>
<name>A0A9N8HD41_9STRA</name>
<proteinExistence type="predicted"/>
<gene>
    <name evidence="1" type="ORF">SEMRO_327_G118340.1</name>
</gene>
<evidence type="ECO:0000313" key="2">
    <source>
        <dbReference type="Proteomes" id="UP001153069"/>
    </source>
</evidence>
<dbReference type="Proteomes" id="UP001153069">
    <property type="component" value="Unassembled WGS sequence"/>
</dbReference>